<dbReference type="OrthoDB" id="3092114at2759"/>
<evidence type="ECO:0000313" key="3">
    <source>
        <dbReference type="EMBL" id="PPR03218.1"/>
    </source>
</evidence>
<sequence length="246" mass="27863">MRTILYILLSSTFVNLVCNALPLPGAYDPYNYDARDFDDLVRLEARTRGSRRRGNPVGPGARYPEDDPTHPQSTRLYHPAAPGTYYQTANHAYSHHDVNRHTDQFMTALDHAPTAHSNRQRKSVRTYPKPTSGFRPSESHRDPTHGYDIRYHYPMAATPGNAPTNAHTGRTSMRVGTDRLLAYRNRHDTHFNVGVSYHDPHQPIPATSHNHPFSHAPPKRGGQFKVGFTKAKKKLGSFFSFGKKKH</sequence>
<dbReference type="Proteomes" id="UP000284706">
    <property type="component" value="Unassembled WGS sequence"/>
</dbReference>
<comment type="caution">
    <text evidence="3">The sequence shown here is derived from an EMBL/GenBank/DDBJ whole genome shotgun (WGS) entry which is preliminary data.</text>
</comment>
<feature type="signal peptide" evidence="2">
    <location>
        <begin position="1"/>
        <end position="19"/>
    </location>
</feature>
<evidence type="ECO:0000256" key="2">
    <source>
        <dbReference type="SAM" id="SignalP"/>
    </source>
</evidence>
<accession>A0A409YJP9</accession>
<feature type="chain" id="PRO_5019051498" evidence="2">
    <location>
        <begin position="20"/>
        <end position="246"/>
    </location>
</feature>
<dbReference type="InParanoid" id="A0A409YJP9"/>
<proteinExistence type="predicted"/>
<reference evidence="3 4" key="1">
    <citation type="journal article" date="2018" name="Evol. Lett.">
        <title>Horizontal gene cluster transfer increased hallucinogenic mushroom diversity.</title>
        <authorList>
            <person name="Reynolds H.T."/>
            <person name="Vijayakumar V."/>
            <person name="Gluck-Thaler E."/>
            <person name="Korotkin H.B."/>
            <person name="Matheny P.B."/>
            <person name="Slot J.C."/>
        </authorList>
    </citation>
    <scope>NUCLEOTIDE SEQUENCE [LARGE SCALE GENOMIC DNA]</scope>
    <source>
        <strain evidence="3 4">SRW20</strain>
    </source>
</reference>
<dbReference type="EMBL" id="NHYE01000764">
    <property type="protein sequence ID" value="PPR03218.1"/>
    <property type="molecule type" value="Genomic_DNA"/>
</dbReference>
<keyword evidence="4" id="KW-1185">Reference proteome</keyword>
<feature type="region of interest" description="Disordered" evidence="1">
    <location>
        <begin position="113"/>
        <end position="143"/>
    </location>
</feature>
<keyword evidence="2" id="KW-0732">Signal</keyword>
<protein>
    <submittedName>
        <fullName evidence="3">Uncharacterized protein</fullName>
    </submittedName>
</protein>
<name>A0A409YJP9_9AGAR</name>
<evidence type="ECO:0000256" key="1">
    <source>
        <dbReference type="SAM" id="MobiDB-lite"/>
    </source>
</evidence>
<feature type="region of interest" description="Disordered" evidence="1">
    <location>
        <begin position="48"/>
        <end position="76"/>
    </location>
</feature>
<evidence type="ECO:0000313" key="4">
    <source>
        <dbReference type="Proteomes" id="UP000284706"/>
    </source>
</evidence>
<organism evidence="3 4">
    <name type="scientific">Gymnopilus dilepis</name>
    <dbReference type="NCBI Taxonomy" id="231916"/>
    <lineage>
        <taxon>Eukaryota</taxon>
        <taxon>Fungi</taxon>
        <taxon>Dikarya</taxon>
        <taxon>Basidiomycota</taxon>
        <taxon>Agaricomycotina</taxon>
        <taxon>Agaricomycetes</taxon>
        <taxon>Agaricomycetidae</taxon>
        <taxon>Agaricales</taxon>
        <taxon>Agaricineae</taxon>
        <taxon>Hymenogastraceae</taxon>
        <taxon>Gymnopilus</taxon>
    </lineage>
</organism>
<dbReference type="AlphaFoldDB" id="A0A409YJP9"/>
<gene>
    <name evidence="3" type="ORF">CVT26_008066</name>
</gene>